<dbReference type="Pfam" id="PF00440">
    <property type="entry name" value="TetR_N"/>
    <property type="match status" value="1"/>
</dbReference>
<feature type="domain" description="HTH tetR-type" evidence="3">
    <location>
        <begin position="19"/>
        <end position="79"/>
    </location>
</feature>
<dbReference type="InterPro" id="IPR041642">
    <property type="entry name" value="KstR_C"/>
</dbReference>
<evidence type="ECO:0000259" key="3">
    <source>
        <dbReference type="PROSITE" id="PS50977"/>
    </source>
</evidence>
<organism evidence="4 5">
    <name type="scientific">Tomitella cavernea</name>
    <dbReference type="NCBI Taxonomy" id="1387982"/>
    <lineage>
        <taxon>Bacteria</taxon>
        <taxon>Bacillati</taxon>
        <taxon>Actinomycetota</taxon>
        <taxon>Actinomycetes</taxon>
        <taxon>Mycobacteriales</taxon>
        <taxon>Tomitella</taxon>
    </lineage>
</organism>
<dbReference type="PRINTS" id="PR00455">
    <property type="entry name" value="HTHTETR"/>
</dbReference>
<gene>
    <name evidence="4" type="ORF">GCM10023353_12600</name>
</gene>
<evidence type="ECO:0000256" key="2">
    <source>
        <dbReference type="PROSITE-ProRule" id="PRU00335"/>
    </source>
</evidence>
<evidence type="ECO:0000313" key="5">
    <source>
        <dbReference type="Proteomes" id="UP001500839"/>
    </source>
</evidence>
<reference evidence="5" key="1">
    <citation type="journal article" date="2019" name="Int. J. Syst. Evol. Microbiol.">
        <title>The Global Catalogue of Microorganisms (GCM) 10K type strain sequencing project: providing services to taxonomists for standard genome sequencing and annotation.</title>
        <authorList>
            <consortium name="The Broad Institute Genomics Platform"/>
            <consortium name="The Broad Institute Genome Sequencing Center for Infectious Disease"/>
            <person name="Wu L."/>
            <person name="Ma J."/>
        </authorList>
    </citation>
    <scope>NUCLEOTIDE SEQUENCE [LARGE SCALE GENOMIC DNA]</scope>
    <source>
        <strain evidence="5">JCM 18542</strain>
    </source>
</reference>
<comment type="caution">
    <text evidence="4">The sequence shown here is derived from an EMBL/GenBank/DDBJ whole genome shotgun (WGS) entry which is preliminary data.</text>
</comment>
<evidence type="ECO:0000256" key="1">
    <source>
        <dbReference type="ARBA" id="ARBA00023125"/>
    </source>
</evidence>
<dbReference type="EMBL" id="BAABKQ010000001">
    <property type="protein sequence ID" value="GAA4809932.1"/>
    <property type="molecule type" value="Genomic_DNA"/>
</dbReference>
<proteinExistence type="predicted"/>
<dbReference type="Gene3D" id="1.10.357.10">
    <property type="entry name" value="Tetracycline Repressor, domain 2"/>
    <property type="match status" value="1"/>
</dbReference>
<sequence>MPRIAEARVPAEPSSKLQWEKYRRMLDTATELAEEKEFERVQMHDVAKQAGIAIGTLYRYFPSKTHLFVGVMAREVEDMRSSYRVAADPCQSPQEAVAVLSTRALRALMRRPLLASAMVRSINTARVDTVLDSARVDAAFDDAVLEAARIDTPTEHDEQLLRLLNQQWLGVLQSCLNGHVTQKTAEVDLQAFCRILLRSLSSAVAWRETHSD</sequence>
<dbReference type="InterPro" id="IPR009057">
    <property type="entry name" value="Homeodomain-like_sf"/>
</dbReference>
<dbReference type="SUPFAM" id="SSF46689">
    <property type="entry name" value="Homeodomain-like"/>
    <property type="match status" value="1"/>
</dbReference>
<protein>
    <submittedName>
        <fullName evidence="4">TetR family transcriptional regulator</fullName>
    </submittedName>
</protein>
<dbReference type="InterPro" id="IPR001647">
    <property type="entry name" value="HTH_TetR"/>
</dbReference>
<dbReference type="Pfam" id="PF17925">
    <property type="entry name" value="TetR_C_20"/>
    <property type="match status" value="1"/>
</dbReference>
<feature type="DNA-binding region" description="H-T-H motif" evidence="2">
    <location>
        <begin position="42"/>
        <end position="61"/>
    </location>
</feature>
<dbReference type="PROSITE" id="PS50977">
    <property type="entry name" value="HTH_TETR_2"/>
    <property type="match status" value="1"/>
</dbReference>
<keyword evidence="5" id="KW-1185">Reference proteome</keyword>
<evidence type="ECO:0000313" key="4">
    <source>
        <dbReference type="EMBL" id="GAA4809932.1"/>
    </source>
</evidence>
<dbReference type="RefSeq" id="WP_200170706.1">
    <property type="nucleotide sequence ID" value="NZ_BAABKQ010000001.1"/>
</dbReference>
<dbReference type="InterPro" id="IPR050109">
    <property type="entry name" value="HTH-type_TetR-like_transc_reg"/>
</dbReference>
<dbReference type="Proteomes" id="UP001500839">
    <property type="component" value="Unassembled WGS sequence"/>
</dbReference>
<name>A0ABP9CI26_9ACTN</name>
<dbReference type="PANTHER" id="PTHR30055:SF242">
    <property type="entry name" value="HTH-TYPE TRANSCRIPTIONAL REPRESSOR KSTR"/>
    <property type="match status" value="1"/>
</dbReference>
<accession>A0ABP9CI26</accession>
<dbReference type="PANTHER" id="PTHR30055">
    <property type="entry name" value="HTH-TYPE TRANSCRIPTIONAL REGULATOR RUTR"/>
    <property type="match status" value="1"/>
</dbReference>
<keyword evidence="1 2" id="KW-0238">DNA-binding</keyword>